<accession>A0A6I2MDY7</accession>
<keyword evidence="3" id="KW-1185">Reference proteome</keyword>
<protein>
    <submittedName>
        <fullName evidence="2">DUF3886 domain-containing protein</fullName>
    </submittedName>
</protein>
<dbReference type="Proteomes" id="UP000441585">
    <property type="component" value="Unassembled WGS sequence"/>
</dbReference>
<feature type="compositionally biased region" description="Basic and acidic residues" evidence="1">
    <location>
        <begin position="14"/>
        <end position="24"/>
    </location>
</feature>
<feature type="region of interest" description="Disordered" evidence="1">
    <location>
        <begin position="1"/>
        <end position="24"/>
    </location>
</feature>
<feature type="region of interest" description="Disordered" evidence="1">
    <location>
        <begin position="57"/>
        <end position="84"/>
    </location>
</feature>
<reference evidence="2 3" key="1">
    <citation type="submission" date="2019-11" db="EMBL/GenBank/DDBJ databases">
        <title>Bacillus idriensis genome.</title>
        <authorList>
            <person name="Konopka E.N."/>
            <person name="Newman J.D."/>
        </authorList>
    </citation>
    <scope>NUCLEOTIDE SEQUENCE [LARGE SCALE GENOMIC DNA]</scope>
    <source>
        <strain evidence="2 3">DSM 19097</strain>
    </source>
</reference>
<dbReference type="InterPro" id="IPR024980">
    <property type="entry name" value="DUF3886"/>
</dbReference>
<evidence type="ECO:0000313" key="3">
    <source>
        <dbReference type="Proteomes" id="UP000441585"/>
    </source>
</evidence>
<feature type="compositionally biased region" description="Polar residues" evidence="1">
    <location>
        <begin position="74"/>
        <end position="84"/>
    </location>
</feature>
<gene>
    <name evidence="2" type="ORF">GJU41_16395</name>
</gene>
<sequence length="84" mass="10183">MAKKQKKQQRPQPKKTDDSLNLKDHLESDLFQKLSNMKKGLMEEQEQKAEQERLQKLKEKKEKEKNKSFEELLNDSNMKWSDYK</sequence>
<organism evidence="2 3">
    <name type="scientific">Metabacillus idriensis</name>
    <dbReference type="NCBI Taxonomy" id="324768"/>
    <lineage>
        <taxon>Bacteria</taxon>
        <taxon>Bacillati</taxon>
        <taxon>Bacillota</taxon>
        <taxon>Bacilli</taxon>
        <taxon>Bacillales</taxon>
        <taxon>Bacillaceae</taxon>
        <taxon>Metabacillus</taxon>
    </lineage>
</organism>
<evidence type="ECO:0000256" key="1">
    <source>
        <dbReference type="SAM" id="MobiDB-lite"/>
    </source>
</evidence>
<dbReference type="RefSeq" id="WP_154319107.1">
    <property type="nucleotide sequence ID" value="NZ_CAJGAA010000006.1"/>
</dbReference>
<feature type="compositionally biased region" description="Basic residues" evidence="1">
    <location>
        <begin position="1"/>
        <end position="13"/>
    </location>
</feature>
<dbReference type="AlphaFoldDB" id="A0A6I2MDY7"/>
<dbReference type="EMBL" id="WKKF01000005">
    <property type="protein sequence ID" value="MRX55544.1"/>
    <property type="molecule type" value="Genomic_DNA"/>
</dbReference>
<proteinExistence type="predicted"/>
<comment type="caution">
    <text evidence="2">The sequence shown here is derived from an EMBL/GenBank/DDBJ whole genome shotgun (WGS) entry which is preliminary data.</text>
</comment>
<evidence type="ECO:0000313" key="2">
    <source>
        <dbReference type="EMBL" id="MRX55544.1"/>
    </source>
</evidence>
<dbReference type="Pfam" id="PF13025">
    <property type="entry name" value="DUF3886"/>
    <property type="match status" value="1"/>
</dbReference>
<name>A0A6I2MDY7_9BACI</name>
<feature type="compositionally biased region" description="Basic and acidic residues" evidence="1">
    <location>
        <begin position="57"/>
        <end position="70"/>
    </location>
</feature>